<dbReference type="RefSeq" id="WP_104832273.1">
    <property type="nucleotide sequence ID" value="NZ_PJCH01000017.1"/>
</dbReference>
<protein>
    <recommendedName>
        <fullName evidence="4">PEP-CTERM protein-sorting domain-containing protein</fullName>
    </recommendedName>
</protein>
<name>A0A2S7JZF0_9PROT</name>
<accession>A0A2S7JZF0</accession>
<gene>
    <name evidence="2" type="ORF">CW354_22140</name>
</gene>
<dbReference type="InterPro" id="IPR022472">
    <property type="entry name" value="VPLPA-CTERM"/>
</dbReference>
<evidence type="ECO:0000313" key="2">
    <source>
        <dbReference type="EMBL" id="PQA85633.1"/>
    </source>
</evidence>
<dbReference type="EMBL" id="PJCH01000017">
    <property type="protein sequence ID" value="PQA85633.1"/>
    <property type="molecule type" value="Genomic_DNA"/>
</dbReference>
<comment type="caution">
    <text evidence="2">The sequence shown here is derived from an EMBL/GenBank/DDBJ whole genome shotgun (WGS) entry which is preliminary data.</text>
</comment>
<keyword evidence="3" id="KW-1185">Reference proteome</keyword>
<reference evidence="2 3" key="1">
    <citation type="submission" date="2017-12" db="EMBL/GenBank/DDBJ databases">
        <authorList>
            <person name="Hurst M.R.H."/>
        </authorList>
    </citation>
    <scope>NUCLEOTIDE SEQUENCE [LARGE SCALE GENOMIC DNA]</scope>
    <source>
        <strain evidence="2 3">SY-3-19</strain>
    </source>
</reference>
<sequence>MFFRIAAFAIAAFCGPVSAASITLEKIYDTTKAEGEGDFTVFDFNPFIEAQRANGYDVAFTGGWFNFTGKSNPHDYGLDLADSFVTDGQSCYPTLFGEFCTDYRIKVKIYREGDYQWDRVKGTVHDMSFEIAPAAGPANVRWQNRPGDDEYDGYRDWLITYYLYGIASFNAEVSDGLLDKVNRSGEVFMIWQVMEGFFDHTVANLTLDYELSRIDGWEPPLETPLPAAGWLLLSGLAGMGFLRRRRR</sequence>
<dbReference type="NCBIfam" id="TIGR03370">
    <property type="entry name" value="VPLPA-CTERM"/>
    <property type="match status" value="1"/>
</dbReference>
<dbReference type="AlphaFoldDB" id="A0A2S7JZF0"/>
<evidence type="ECO:0008006" key="4">
    <source>
        <dbReference type="Google" id="ProtNLM"/>
    </source>
</evidence>
<keyword evidence="1" id="KW-0732">Signal</keyword>
<evidence type="ECO:0000256" key="1">
    <source>
        <dbReference type="SAM" id="SignalP"/>
    </source>
</evidence>
<feature type="signal peptide" evidence="1">
    <location>
        <begin position="1"/>
        <end position="19"/>
    </location>
</feature>
<dbReference type="Proteomes" id="UP000239504">
    <property type="component" value="Unassembled WGS sequence"/>
</dbReference>
<feature type="chain" id="PRO_5015425533" description="PEP-CTERM protein-sorting domain-containing protein" evidence="1">
    <location>
        <begin position="20"/>
        <end position="247"/>
    </location>
</feature>
<proteinExistence type="predicted"/>
<evidence type="ECO:0000313" key="3">
    <source>
        <dbReference type="Proteomes" id="UP000239504"/>
    </source>
</evidence>
<organism evidence="2 3">
    <name type="scientific">Hyphococcus luteus</name>
    <dbReference type="NCBI Taxonomy" id="2058213"/>
    <lineage>
        <taxon>Bacteria</taxon>
        <taxon>Pseudomonadati</taxon>
        <taxon>Pseudomonadota</taxon>
        <taxon>Alphaproteobacteria</taxon>
        <taxon>Parvularculales</taxon>
        <taxon>Parvularculaceae</taxon>
        <taxon>Hyphococcus</taxon>
    </lineage>
</organism>